<evidence type="ECO:0000313" key="11">
    <source>
        <dbReference type="EMBL" id="SVD27235.1"/>
    </source>
</evidence>
<dbReference type="PANTHER" id="PTHR11712">
    <property type="entry name" value="POLYKETIDE SYNTHASE-RELATED"/>
    <property type="match status" value="1"/>
</dbReference>
<dbReference type="Pfam" id="PF00109">
    <property type="entry name" value="ketoacyl-synt"/>
    <property type="match status" value="1"/>
</dbReference>
<dbReference type="AlphaFoldDB" id="A0A382TZX7"/>
<evidence type="ECO:0000256" key="9">
    <source>
        <dbReference type="ARBA" id="ARBA00048506"/>
    </source>
</evidence>
<protein>
    <recommendedName>
        <fullName evidence="5">3-oxoacyl-[acyl-carrier-protein] synthase 1</fullName>
    </recommendedName>
    <alternativeName>
        <fullName evidence="6">3-oxoacyl-[acyl-carrier-protein] synthase I</fullName>
    </alternativeName>
    <alternativeName>
        <fullName evidence="7">Beta-ketoacyl-ACP synthase I</fullName>
    </alternativeName>
</protein>
<proteinExistence type="predicted"/>
<reference evidence="11" key="1">
    <citation type="submission" date="2018-05" db="EMBL/GenBank/DDBJ databases">
        <authorList>
            <person name="Lanie J.A."/>
            <person name="Ng W.-L."/>
            <person name="Kazmierczak K.M."/>
            <person name="Andrzejewski T.M."/>
            <person name="Davidsen T.M."/>
            <person name="Wayne K.J."/>
            <person name="Tettelin H."/>
            <person name="Glass J.I."/>
            <person name="Rusch D."/>
            <person name="Podicherti R."/>
            <person name="Tsui H.-C.T."/>
            <person name="Winkler M.E."/>
        </authorList>
    </citation>
    <scope>NUCLEOTIDE SEQUENCE</scope>
</reference>
<accession>A0A382TZX7</accession>
<gene>
    <name evidence="11" type="ORF">METZ01_LOCUS380089</name>
</gene>
<dbReference type="PROSITE" id="PS00606">
    <property type="entry name" value="KS3_1"/>
    <property type="match status" value="1"/>
</dbReference>
<dbReference type="InterPro" id="IPR018201">
    <property type="entry name" value="Ketoacyl_synth_AS"/>
</dbReference>
<dbReference type="InterPro" id="IPR014030">
    <property type="entry name" value="Ketoacyl_synth_N"/>
</dbReference>
<dbReference type="PANTHER" id="PTHR11712:SF306">
    <property type="entry name" value="3-OXOACYL-[ACYL-CARRIER-PROTEIN] SYNTHASE 1"/>
    <property type="match status" value="1"/>
</dbReference>
<keyword evidence="4" id="KW-0012">Acyltransferase</keyword>
<dbReference type="InterPro" id="IPR000794">
    <property type="entry name" value="Beta-ketoacyl_synthase"/>
</dbReference>
<dbReference type="Gene3D" id="3.40.47.10">
    <property type="match status" value="1"/>
</dbReference>
<dbReference type="SUPFAM" id="SSF53901">
    <property type="entry name" value="Thiolase-like"/>
    <property type="match status" value="1"/>
</dbReference>
<comment type="subcellular location">
    <subcellularLocation>
        <location evidence="1">Cytoplasm</location>
    </subcellularLocation>
</comment>
<dbReference type="GO" id="GO:0005829">
    <property type="term" value="C:cytosol"/>
    <property type="evidence" value="ECO:0007669"/>
    <property type="project" value="TreeGrafter"/>
</dbReference>
<evidence type="ECO:0000256" key="5">
    <source>
        <dbReference type="ARBA" id="ARBA00039450"/>
    </source>
</evidence>
<evidence type="ECO:0000256" key="3">
    <source>
        <dbReference type="ARBA" id="ARBA00022679"/>
    </source>
</evidence>
<dbReference type="GO" id="GO:0004315">
    <property type="term" value="F:3-oxoacyl-[acyl-carrier-protein] synthase activity"/>
    <property type="evidence" value="ECO:0007669"/>
    <property type="project" value="UniProtKB-EC"/>
</dbReference>
<comment type="subunit">
    <text evidence="2">Homodimer.</text>
</comment>
<evidence type="ECO:0000256" key="8">
    <source>
        <dbReference type="ARBA" id="ARBA00048121"/>
    </source>
</evidence>
<dbReference type="EMBL" id="UINC01140219">
    <property type="protein sequence ID" value="SVD27235.1"/>
    <property type="molecule type" value="Genomic_DNA"/>
</dbReference>
<evidence type="ECO:0000256" key="2">
    <source>
        <dbReference type="ARBA" id="ARBA00011738"/>
    </source>
</evidence>
<keyword evidence="3" id="KW-0808">Transferase</keyword>
<comment type="catalytic activity">
    <reaction evidence="8">
        <text>(3Z)-decenoyl-[ACP] + malonyl-[ACP] + H(+) = 3-oxo-(5Z)-dodecenoyl-[ACP] + holo-[ACP] + CO2</text>
        <dbReference type="Rhea" id="RHEA:54940"/>
        <dbReference type="Rhea" id="RHEA-COMP:9623"/>
        <dbReference type="Rhea" id="RHEA-COMP:9685"/>
        <dbReference type="Rhea" id="RHEA-COMP:9927"/>
        <dbReference type="Rhea" id="RHEA-COMP:14042"/>
        <dbReference type="ChEBI" id="CHEBI:15378"/>
        <dbReference type="ChEBI" id="CHEBI:16526"/>
        <dbReference type="ChEBI" id="CHEBI:64479"/>
        <dbReference type="ChEBI" id="CHEBI:78449"/>
        <dbReference type="ChEBI" id="CHEBI:78798"/>
        <dbReference type="ChEBI" id="CHEBI:138410"/>
    </reaction>
    <physiologicalReaction direction="left-to-right" evidence="8">
        <dbReference type="Rhea" id="RHEA:54941"/>
    </physiologicalReaction>
</comment>
<organism evidence="11">
    <name type="scientific">marine metagenome</name>
    <dbReference type="NCBI Taxonomy" id="408172"/>
    <lineage>
        <taxon>unclassified sequences</taxon>
        <taxon>metagenomes</taxon>
        <taxon>ecological metagenomes</taxon>
    </lineage>
</organism>
<evidence type="ECO:0000256" key="1">
    <source>
        <dbReference type="ARBA" id="ARBA00004496"/>
    </source>
</evidence>
<feature type="non-terminal residue" evidence="11">
    <location>
        <position position="212"/>
    </location>
</feature>
<dbReference type="GO" id="GO:0006633">
    <property type="term" value="P:fatty acid biosynthetic process"/>
    <property type="evidence" value="ECO:0007669"/>
    <property type="project" value="InterPro"/>
</dbReference>
<name>A0A382TZX7_9ZZZZ</name>
<evidence type="ECO:0000256" key="7">
    <source>
        <dbReference type="ARBA" id="ARBA00042143"/>
    </source>
</evidence>
<feature type="domain" description="Beta-ketoacyl synthase-like N-terminal" evidence="10">
    <location>
        <begin position="3"/>
        <end position="204"/>
    </location>
</feature>
<evidence type="ECO:0000256" key="4">
    <source>
        <dbReference type="ARBA" id="ARBA00023315"/>
    </source>
</evidence>
<evidence type="ECO:0000259" key="10">
    <source>
        <dbReference type="Pfam" id="PF00109"/>
    </source>
</evidence>
<sequence>MDSKIFVTGIGFITSIGNDRITVTDSLRKLTSGIEKHPELQVESSPVKVAGTVKEFDLESTDPEDWTYPSAYQVPRTVIRSFSPHVLYAWSAVRQAIEDAGLSEEDLSIPDSGLYTASGGSMRSIHKHFQKMDDLGVMACNPLAIIASIAGTLSFNLVAALGIRGSSVGLVSACASSGHALGTALDEMRLGRQKRMLVVGAEDCNFESIVPF</sequence>
<evidence type="ECO:0000256" key="6">
    <source>
        <dbReference type="ARBA" id="ARBA00041620"/>
    </source>
</evidence>
<comment type="catalytic activity">
    <reaction evidence="9">
        <text>a fatty acyl-[ACP] + malonyl-[ACP] + H(+) = a 3-oxoacyl-[ACP] + holo-[ACP] + CO2</text>
        <dbReference type="Rhea" id="RHEA:22836"/>
        <dbReference type="Rhea" id="RHEA-COMP:9623"/>
        <dbReference type="Rhea" id="RHEA-COMP:9685"/>
        <dbReference type="Rhea" id="RHEA-COMP:9916"/>
        <dbReference type="Rhea" id="RHEA-COMP:14125"/>
        <dbReference type="ChEBI" id="CHEBI:15378"/>
        <dbReference type="ChEBI" id="CHEBI:16526"/>
        <dbReference type="ChEBI" id="CHEBI:64479"/>
        <dbReference type="ChEBI" id="CHEBI:78449"/>
        <dbReference type="ChEBI" id="CHEBI:78776"/>
        <dbReference type="ChEBI" id="CHEBI:138651"/>
        <dbReference type="EC" id="2.3.1.41"/>
    </reaction>
    <physiologicalReaction direction="left-to-right" evidence="9">
        <dbReference type="Rhea" id="RHEA:22837"/>
    </physiologicalReaction>
</comment>
<dbReference type="InterPro" id="IPR016039">
    <property type="entry name" value="Thiolase-like"/>
</dbReference>